<evidence type="ECO:0000256" key="3">
    <source>
        <dbReference type="ARBA" id="ARBA00022618"/>
    </source>
</evidence>
<comment type="caution">
    <text evidence="7">The sequence shown here is derived from an EMBL/GenBank/DDBJ whole genome shotgun (WGS) entry which is preliminary data.</text>
</comment>
<evidence type="ECO:0000256" key="5">
    <source>
        <dbReference type="ARBA" id="ARBA00023210"/>
    </source>
</evidence>
<keyword evidence="4" id="KW-0749">Sporulation</keyword>
<evidence type="ECO:0000313" key="7">
    <source>
        <dbReference type="EMBL" id="GAA2945381.1"/>
    </source>
</evidence>
<sequence>MLTSMTHLVAARLCASSIGVRYTVTVSLTYACDDPLAVHLTFPADASRNDAPATWTFARGLLAAGLHARAGVGDVQVWPHDERWVTVSLTAPEGAAVVELDRRGLQRFLAHAFAAVPAAEETQRLAVDALIESLLASG</sequence>
<evidence type="ECO:0000256" key="1">
    <source>
        <dbReference type="ARBA" id="ARBA00004431"/>
    </source>
</evidence>
<evidence type="ECO:0000256" key="6">
    <source>
        <dbReference type="ARBA" id="ARBA00023306"/>
    </source>
</evidence>
<dbReference type="Pfam" id="PF04686">
    <property type="entry name" value="SsgA"/>
    <property type="match status" value="1"/>
</dbReference>
<dbReference type="Gene3D" id="2.30.31.20">
    <property type="entry name" value="Sporulation-specific cell division protein SsgB"/>
    <property type="match status" value="1"/>
</dbReference>
<gene>
    <name evidence="7" type="ORF">GCM10010446_33360</name>
</gene>
<keyword evidence="3" id="KW-0132">Cell division</keyword>
<keyword evidence="8" id="KW-1185">Reference proteome</keyword>
<evidence type="ECO:0000256" key="4">
    <source>
        <dbReference type="ARBA" id="ARBA00022969"/>
    </source>
</evidence>
<evidence type="ECO:0000256" key="2">
    <source>
        <dbReference type="ARBA" id="ARBA00009323"/>
    </source>
</evidence>
<accession>A0ABN3XAB9</accession>
<organism evidence="7 8">
    <name type="scientific">Streptomyces enissocaesilis</name>
    <dbReference type="NCBI Taxonomy" id="332589"/>
    <lineage>
        <taxon>Bacteria</taxon>
        <taxon>Bacillati</taxon>
        <taxon>Actinomycetota</taxon>
        <taxon>Actinomycetes</taxon>
        <taxon>Kitasatosporales</taxon>
        <taxon>Streptomycetaceae</taxon>
        <taxon>Streptomyces</taxon>
        <taxon>Streptomyces rochei group</taxon>
    </lineage>
</organism>
<evidence type="ECO:0000313" key="8">
    <source>
        <dbReference type="Proteomes" id="UP001500403"/>
    </source>
</evidence>
<protein>
    <submittedName>
        <fullName evidence="7">SsgA family sporulation/cell division regulator</fullName>
    </submittedName>
</protein>
<dbReference type="RefSeq" id="WP_344495805.1">
    <property type="nucleotide sequence ID" value="NZ_BAAAUD010000034.1"/>
</dbReference>
<dbReference type="InterPro" id="IPR006776">
    <property type="entry name" value="SsgB"/>
</dbReference>
<comment type="similarity">
    <text evidence="2">Belongs to the SsgA family.</text>
</comment>
<reference evidence="7 8" key="1">
    <citation type="journal article" date="2019" name="Int. J. Syst. Evol. Microbiol.">
        <title>The Global Catalogue of Microorganisms (GCM) 10K type strain sequencing project: providing services to taxonomists for standard genome sequencing and annotation.</title>
        <authorList>
            <consortium name="The Broad Institute Genomics Platform"/>
            <consortium name="The Broad Institute Genome Sequencing Center for Infectious Disease"/>
            <person name="Wu L."/>
            <person name="Ma J."/>
        </authorList>
    </citation>
    <scope>NUCLEOTIDE SEQUENCE [LARGE SCALE GENOMIC DNA]</scope>
    <source>
        <strain evidence="7 8">JCM 9088</strain>
    </source>
</reference>
<dbReference type="Proteomes" id="UP001500403">
    <property type="component" value="Unassembled WGS sequence"/>
</dbReference>
<proteinExistence type="inferred from homology"/>
<comment type="subcellular location">
    <subcellularLocation>
        <location evidence="1">Cell septum</location>
    </subcellularLocation>
</comment>
<dbReference type="InterPro" id="IPR038658">
    <property type="entry name" value="SsgB_sf"/>
</dbReference>
<dbReference type="EMBL" id="BAAAUD010000034">
    <property type="protein sequence ID" value="GAA2945381.1"/>
    <property type="molecule type" value="Genomic_DNA"/>
</dbReference>
<keyword evidence="6" id="KW-0131">Cell cycle</keyword>
<name>A0ABN3XAB9_9ACTN</name>
<keyword evidence="5" id="KW-0717">Septation</keyword>